<sequence>MDPQRPVQVEADPSSPGETTPAAVRGGDDAAGVRPASVGDAPAGGGATSRPRPPAGGLRRLARFYGPLAASDLLMAASEMAVSAGIARLAAPDLSLAAYGAVIATCLLIESPVIMLLHAGNALATHPQALRRLQRFTLLLAGGLTGLHAALAFTPLFDLYFGRMLGLDPSVLALVRPAFALMLPWTAAIAWRRVHQGLLIRHGHTVVASRGTLLRLTTLAAVMTLAGVLGRQPGAVAGCAGLAAAVTAECAYVDAYARGWLARSGWRQPAAHAATSAGWPQAGVAAGEPRGEASPRPAEANPEPLSWRGLLGFYVPLALTSVTTFAARPVLTGLLARSADAARALAAWPVVWGTVLLFLLPMRTVEQVAIAHGEAEAQRLVRAFALRIGLAGAAALALLAATPLAGAYLTAVMGVGGGVAEAARVGLLAMVPVPLVVALASCEAGHLVRARRTLFIHGSALANVAVLCVTAGLLGHLAPHWPGTRLAAVALVAAYLAEWAVVAAGTLRGPHRLPHGPGVRRQPPSEAWAAR</sequence>
<feature type="transmembrane region" description="Helical" evidence="7">
    <location>
        <begin position="96"/>
        <end position="117"/>
    </location>
</feature>
<evidence type="ECO:0000313" key="9">
    <source>
        <dbReference type="Proteomes" id="UP001304683"/>
    </source>
</evidence>
<evidence type="ECO:0000256" key="1">
    <source>
        <dbReference type="ARBA" id="ARBA00004141"/>
    </source>
</evidence>
<evidence type="ECO:0000256" key="3">
    <source>
        <dbReference type="ARBA" id="ARBA00022692"/>
    </source>
</evidence>
<feature type="transmembrane region" description="Helical" evidence="7">
    <location>
        <begin position="422"/>
        <end position="442"/>
    </location>
</feature>
<feature type="region of interest" description="Disordered" evidence="6">
    <location>
        <begin position="277"/>
        <end position="300"/>
    </location>
</feature>
<feature type="transmembrane region" description="Helical" evidence="7">
    <location>
        <begin position="138"/>
        <end position="161"/>
    </location>
</feature>
<keyword evidence="5 7" id="KW-0472">Membrane</keyword>
<evidence type="ECO:0000256" key="4">
    <source>
        <dbReference type="ARBA" id="ARBA00022989"/>
    </source>
</evidence>
<dbReference type="InterPro" id="IPR009887">
    <property type="entry name" value="ANKH"/>
</dbReference>
<keyword evidence="3 7" id="KW-0812">Transmembrane</keyword>
<reference evidence="8 9" key="1">
    <citation type="submission" date="2023-08" db="EMBL/GenBank/DDBJ databases">
        <title>Genome sequence of Thermaerobacter compostii strain Ins1, a spore-forming filamentous bacterium isolated from a deep geothermal reservoir.</title>
        <authorList>
            <person name="Bregnard D."/>
            <person name="Gonzalez D."/>
            <person name="Junier P."/>
        </authorList>
    </citation>
    <scope>NUCLEOTIDE SEQUENCE [LARGE SCALE GENOMIC DNA]</scope>
    <source>
        <strain evidence="8 9">Ins1</strain>
    </source>
</reference>
<gene>
    <name evidence="8" type="ORF">Q5761_03815</name>
</gene>
<name>A0ABZ0QQL9_9FIRM</name>
<feature type="region of interest" description="Disordered" evidence="6">
    <location>
        <begin position="1"/>
        <end position="56"/>
    </location>
</feature>
<proteinExistence type="predicted"/>
<feature type="transmembrane region" description="Helical" evidence="7">
    <location>
        <begin position="454"/>
        <end position="474"/>
    </location>
</feature>
<evidence type="ECO:0008006" key="10">
    <source>
        <dbReference type="Google" id="ProtNLM"/>
    </source>
</evidence>
<protein>
    <recommendedName>
        <fullName evidence="10">Polysaccharide biosynthesis protein C-terminal domain-containing protein</fullName>
    </recommendedName>
</protein>
<evidence type="ECO:0000256" key="5">
    <source>
        <dbReference type="ARBA" id="ARBA00023136"/>
    </source>
</evidence>
<feature type="transmembrane region" description="Helical" evidence="7">
    <location>
        <begin position="212"/>
        <end position="229"/>
    </location>
</feature>
<comment type="subcellular location">
    <subcellularLocation>
        <location evidence="1">Membrane</location>
        <topology evidence="1">Multi-pass membrane protein</topology>
    </subcellularLocation>
</comment>
<keyword evidence="4 7" id="KW-1133">Transmembrane helix</keyword>
<dbReference type="RefSeq" id="WP_135225159.1">
    <property type="nucleotide sequence ID" value="NZ_CP132508.1"/>
</dbReference>
<feature type="transmembrane region" description="Helical" evidence="7">
    <location>
        <begin position="173"/>
        <end position="191"/>
    </location>
</feature>
<feature type="region of interest" description="Disordered" evidence="6">
    <location>
        <begin position="512"/>
        <end position="531"/>
    </location>
</feature>
<dbReference type="PANTHER" id="PTHR28384:SF1">
    <property type="entry name" value="PROGRESSIVE ANKYLOSIS PROTEIN HOMOLOG"/>
    <property type="match status" value="1"/>
</dbReference>
<keyword evidence="9" id="KW-1185">Reference proteome</keyword>
<dbReference type="EMBL" id="CP132508">
    <property type="protein sequence ID" value="WPD19795.1"/>
    <property type="molecule type" value="Genomic_DNA"/>
</dbReference>
<feature type="transmembrane region" description="Helical" evidence="7">
    <location>
        <begin position="341"/>
        <end position="360"/>
    </location>
</feature>
<evidence type="ECO:0000256" key="6">
    <source>
        <dbReference type="SAM" id="MobiDB-lite"/>
    </source>
</evidence>
<dbReference type="Proteomes" id="UP001304683">
    <property type="component" value="Chromosome"/>
</dbReference>
<feature type="transmembrane region" description="Helical" evidence="7">
    <location>
        <begin position="486"/>
        <end position="507"/>
    </location>
</feature>
<feature type="compositionally biased region" description="Low complexity" evidence="6">
    <location>
        <begin position="22"/>
        <end position="34"/>
    </location>
</feature>
<accession>A0ABZ0QQL9</accession>
<evidence type="ECO:0000313" key="8">
    <source>
        <dbReference type="EMBL" id="WPD19795.1"/>
    </source>
</evidence>
<evidence type="ECO:0000256" key="7">
    <source>
        <dbReference type="SAM" id="Phobius"/>
    </source>
</evidence>
<dbReference type="PANTHER" id="PTHR28384">
    <property type="entry name" value="PROGRESSIVE ANKYLOSIS PROTEIN HOMOLOG"/>
    <property type="match status" value="1"/>
</dbReference>
<feature type="transmembrane region" description="Helical" evidence="7">
    <location>
        <begin position="235"/>
        <end position="257"/>
    </location>
</feature>
<evidence type="ECO:0000256" key="2">
    <source>
        <dbReference type="ARBA" id="ARBA00022448"/>
    </source>
</evidence>
<keyword evidence="2" id="KW-0813">Transport</keyword>
<feature type="transmembrane region" description="Helical" evidence="7">
    <location>
        <begin position="311"/>
        <end position="335"/>
    </location>
</feature>
<organism evidence="8 9">
    <name type="scientific">Thermaerobacter composti</name>
    <dbReference type="NCBI Taxonomy" id="554949"/>
    <lineage>
        <taxon>Bacteria</taxon>
        <taxon>Bacillati</taxon>
        <taxon>Bacillota</taxon>
        <taxon>Clostridia</taxon>
        <taxon>Eubacteriales</taxon>
        <taxon>Clostridiales Family XVII. Incertae Sedis</taxon>
        <taxon>Thermaerobacter</taxon>
    </lineage>
</organism>
<feature type="transmembrane region" description="Helical" evidence="7">
    <location>
        <begin position="380"/>
        <end position="402"/>
    </location>
</feature>
<dbReference type="Pfam" id="PF07260">
    <property type="entry name" value="ANKH"/>
    <property type="match status" value="1"/>
</dbReference>